<keyword evidence="11" id="KW-0573">Peptidoglycan synthesis</keyword>
<dbReference type="GO" id="GO:0008360">
    <property type="term" value="P:regulation of cell shape"/>
    <property type="evidence" value="ECO:0007669"/>
    <property type="project" value="UniProtKB-KW"/>
</dbReference>
<dbReference type="PANTHER" id="PTHR32282:SF11">
    <property type="entry name" value="PENICILLIN-BINDING PROTEIN 1B"/>
    <property type="match status" value="1"/>
</dbReference>
<evidence type="ECO:0000256" key="4">
    <source>
        <dbReference type="ARBA" id="ARBA00022475"/>
    </source>
</evidence>
<feature type="domain" description="Penicillin-binding protein transpeptidase" evidence="18">
    <location>
        <begin position="328"/>
        <end position="606"/>
    </location>
</feature>
<evidence type="ECO:0000256" key="11">
    <source>
        <dbReference type="ARBA" id="ARBA00022984"/>
    </source>
</evidence>
<evidence type="ECO:0000256" key="1">
    <source>
        <dbReference type="ARBA" id="ARBA00004236"/>
    </source>
</evidence>
<dbReference type="Pfam" id="PF00912">
    <property type="entry name" value="Transgly"/>
    <property type="match status" value="1"/>
</dbReference>
<dbReference type="Pfam" id="PF00905">
    <property type="entry name" value="Transpeptidase"/>
    <property type="match status" value="1"/>
</dbReference>
<keyword evidence="10" id="KW-0133">Cell shape</keyword>
<evidence type="ECO:0000256" key="14">
    <source>
        <dbReference type="ARBA" id="ARBA00023316"/>
    </source>
</evidence>
<keyword evidence="8" id="KW-0808">Transferase</keyword>
<comment type="similarity">
    <text evidence="2">In the C-terminal section; belongs to the transpeptidase family.</text>
</comment>
<keyword evidence="7" id="KW-0328">Glycosyltransferase</keyword>
<evidence type="ECO:0000256" key="16">
    <source>
        <dbReference type="ARBA" id="ARBA00049902"/>
    </source>
</evidence>
<evidence type="ECO:0000256" key="9">
    <source>
        <dbReference type="ARBA" id="ARBA00022801"/>
    </source>
</evidence>
<dbReference type="Proteomes" id="UP000177279">
    <property type="component" value="Unassembled WGS sequence"/>
</dbReference>
<evidence type="ECO:0000256" key="13">
    <source>
        <dbReference type="ARBA" id="ARBA00023268"/>
    </source>
</evidence>
<feature type="domain" description="Glycosyl transferase family 51" evidence="19">
    <location>
        <begin position="65"/>
        <end position="236"/>
    </location>
</feature>
<keyword evidence="9" id="KW-0378">Hydrolase</keyword>
<keyword evidence="17" id="KW-0812">Transmembrane</keyword>
<gene>
    <name evidence="20" type="ORF">A3D49_00400</name>
</gene>
<comment type="catalytic activity">
    <reaction evidence="15">
        <text>Preferential cleavage: (Ac)2-L-Lys-D-Ala-|-D-Ala. Also transpeptidation of peptidyl-alanyl moieties that are N-acyl substituents of D-alanine.</text>
        <dbReference type="EC" id="3.4.16.4"/>
    </reaction>
</comment>
<protein>
    <submittedName>
        <fullName evidence="20">Uncharacterized protein</fullName>
    </submittedName>
</protein>
<evidence type="ECO:0000256" key="5">
    <source>
        <dbReference type="ARBA" id="ARBA00022645"/>
    </source>
</evidence>
<keyword evidence="13" id="KW-0511">Multifunctional enzyme</keyword>
<dbReference type="PANTHER" id="PTHR32282">
    <property type="entry name" value="BINDING PROTEIN TRANSPEPTIDASE, PUTATIVE-RELATED"/>
    <property type="match status" value="1"/>
</dbReference>
<accession>A0A1G2TGD2</accession>
<keyword evidence="4" id="KW-1003">Cell membrane</keyword>
<evidence type="ECO:0000256" key="12">
    <source>
        <dbReference type="ARBA" id="ARBA00023136"/>
    </source>
</evidence>
<keyword evidence="6" id="KW-0645">Protease</keyword>
<dbReference type="Gene3D" id="1.10.3810.10">
    <property type="entry name" value="Biosynthetic peptidoglycan transglycosylase-like"/>
    <property type="match status" value="1"/>
</dbReference>
<dbReference type="GO" id="GO:0071555">
    <property type="term" value="P:cell wall organization"/>
    <property type="evidence" value="ECO:0007669"/>
    <property type="project" value="UniProtKB-KW"/>
</dbReference>
<evidence type="ECO:0000256" key="8">
    <source>
        <dbReference type="ARBA" id="ARBA00022679"/>
    </source>
</evidence>
<comment type="catalytic activity">
    <reaction evidence="16">
        <text>[GlcNAc-(1-&gt;4)-Mur2Ac(oyl-L-Ala-gamma-D-Glu-L-Lys-D-Ala-D-Ala)](n)-di-trans,octa-cis-undecaprenyl diphosphate + beta-D-GlcNAc-(1-&gt;4)-Mur2Ac(oyl-L-Ala-gamma-D-Glu-L-Lys-D-Ala-D-Ala)-di-trans,octa-cis-undecaprenyl diphosphate = [GlcNAc-(1-&gt;4)-Mur2Ac(oyl-L-Ala-gamma-D-Glu-L-Lys-D-Ala-D-Ala)](n+1)-di-trans,octa-cis-undecaprenyl diphosphate + di-trans,octa-cis-undecaprenyl diphosphate + H(+)</text>
        <dbReference type="Rhea" id="RHEA:23708"/>
        <dbReference type="Rhea" id="RHEA-COMP:9602"/>
        <dbReference type="Rhea" id="RHEA-COMP:9603"/>
        <dbReference type="ChEBI" id="CHEBI:15378"/>
        <dbReference type="ChEBI" id="CHEBI:58405"/>
        <dbReference type="ChEBI" id="CHEBI:60033"/>
        <dbReference type="ChEBI" id="CHEBI:78435"/>
        <dbReference type="EC" id="2.4.99.28"/>
    </reaction>
</comment>
<dbReference type="GO" id="GO:0008658">
    <property type="term" value="F:penicillin binding"/>
    <property type="evidence" value="ECO:0007669"/>
    <property type="project" value="InterPro"/>
</dbReference>
<dbReference type="SUPFAM" id="SSF56601">
    <property type="entry name" value="beta-lactamase/transpeptidase-like"/>
    <property type="match status" value="1"/>
</dbReference>
<dbReference type="Gene3D" id="3.40.710.10">
    <property type="entry name" value="DD-peptidase/beta-lactamase superfamily"/>
    <property type="match status" value="1"/>
</dbReference>
<keyword evidence="5" id="KW-0121">Carboxypeptidase</keyword>
<sequence>MMNFWRKFRNSNHYWAAGAAALFVCGLFVLWIASLRIPALESISERKIDQSTKIYDRTGEVLLYDMSRDVRREQVPFEAISPYVKSATIAIEDKDFYSHNGFVLSSFVRAVLVNLTSLSFSQGGSTITQQVVKNSILTKDKTPTRKLKELILAIKLEKVLTKDEILTLYLNEIPYGGTIYGVGEASHSFFGKSAADLSLAESAYLAAVLKAPTYYSPYGSHQKELGERKDLVLAEMLKNGLISQEEHDKALSEKVVFNEKKNTDNIRAPHFVFFVIEQLTQKYGEGTLENSGYKIITTLDYHIQEEAEKLAKQYGEINQGKFNANNNAVVALDPKTGEILAMTGSRNYFDQKIDGNFNAATGLRQPGSAFKPVVYSLLFNKGYTADTILWDVPTQFNPSCAEDDFESKDPCYSPGNYDDKFRGPMTIRNALAQSINVPAVEAIYLAGVRDSIKLAKEMGIQSLTDVNSYGLSLVLGGGSVSLLDMVSAYGVFANDGVRNQYTPIVRVEDDKGNIIDRSELFPLRVLPEETARTVSDILSDNVARTPGYGPNSALYVPYRDVAVKTGTSNDYRDAWIIGYAPNLVIGAWVGNNDNSPMEKKVAGLIVSPLWRDLIDKVLPDMPEESFVKPEPINPSELKPVLRGEVGGEPHSILYWVEKDNPRGPTPSNPANDPQYPHWEYSVRRWVAAQIPIQQPVLFIQNPGDF</sequence>
<proteinExistence type="inferred from homology"/>
<dbReference type="AlphaFoldDB" id="A0A1G2TGD2"/>
<dbReference type="InterPro" id="IPR012338">
    <property type="entry name" value="Beta-lactam/transpept-like"/>
</dbReference>
<dbReference type="InterPro" id="IPR023346">
    <property type="entry name" value="Lysozyme-like_dom_sf"/>
</dbReference>
<dbReference type="InterPro" id="IPR001460">
    <property type="entry name" value="PCN-bd_Tpept"/>
</dbReference>
<comment type="similarity">
    <text evidence="3">In the N-terminal section; belongs to the glycosyltransferase 51 family.</text>
</comment>
<evidence type="ECO:0000256" key="17">
    <source>
        <dbReference type="SAM" id="Phobius"/>
    </source>
</evidence>
<dbReference type="SUPFAM" id="SSF53955">
    <property type="entry name" value="Lysozyme-like"/>
    <property type="match status" value="1"/>
</dbReference>
<dbReference type="InterPro" id="IPR050396">
    <property type="entry name" value="Glycosyltr_51/Transpeptidase"/>
</dbReference>
<keyword evidence="14" id="KW-0961">Cell wall biogenesis/degradation</keyword>
<dbReference type="GO" id="GO:0009252">
    <property type="term" value="P:peptidoglycan biosynthetic process"/>
    <property type="evidence" value="ECO:0007669"/>
    <property type="project" value="UniProtKB-KW"/>
</dbReference>
<evidence type="ECO:0000256" key="15">
    <source>
        <dbReference type="ARBA" id="ARBA00034000"/>
    </source>
</evidence>
<keyword evidence="12 17" id="KW-0472">Membrane</keyword>
<dbReference type="FunFam" id="1.10.3810.10:FF:000001">
    <property type="entry name" value="Penicillin-binding protein 1A"/>
    <property type="match status" value="1"/>
</dbReference>
<evidence type="ECO:0000256" key="2">
    <source>
        <dbReference type="ARBA" id="ARBA00007090"/>
    </source>
</evidence>
<evidence type="ECO:0000256" key="6">
    <source>
        <dbReference type="ARBA" id="ARBA00022670"/>
    </source>
</evidence>
<name>A0A1G2TGD2_9BACT</name>
<feature type="transmembrane region" description="Helical" evidence="17">
    <location>
        <begin position="12"/>
        <end position="33"/>
    </location>
</feature>
<dbReference type="InterPro" id="IPR001264">
    <property type="entry name" value="Glyco_trans_51"/>
</dbReference>
<evidence type="ECO:0000259" key="18">
    <source>
        <dbReference type="Pfam" id="PF00905"/>
    </source>
</evidence>
<dbReference type="EMBL" id="MHVS01000005">
    <property type="protein sequence ID" value="OHA96340.1"/>
    <property type="molecule type" value="Genomic_DNA"/>
</dbReference>
<evidence type="ECO:0000256" key="7">
    <source>
        <dbReference type="ARBA" id="ARBA00022676"/>
    </source>
</evidence>
<dbReference type="GO" id="GO:0008955">
    <property type="term" value="F:peptidoglycan glycosyltransferase activity"/>
    <property type="evidence" value="ECO:0007669"/>
    <property type="project" value="UniProtKB-EC"/>
</dbReference>
<organism evidence="20 21">
    <name type="scientific">Candidatus Zambryskibacteria bacterium RIFCSPHIGHO2_02_FULL_43_37</name>
    <dbReference type="NCBI Taxonomy" id="1802749"/>
    <lineage>
        <taxon>Bacteria</taxon>
        <taxon>Candidatus Zambryskiibacteriota</taxon>
    </lineage>
</organism>
<evidence type="ECO:0000256" key="3">
    <source>
        <dbReference type="ARBA" id="ARBA00007739"/>
    </source>
</evidence>
<dbReference type="GO" id="GO:0005886">
    <property type="term" value="C:plasma membrane"/>
    <property type="evidence" value="ECO:0007669"/>
    <property type="project" value="UniProtKB-SubCell"/>
</dbReference>
<dbReference type="GO" id="GO:0006508">
    <property type="term" value="P:proteolysis"/>
    <property type="evidence" value="ECO:0007669"/>
    <property type="project" value="UniProtKB-KW"/>
</dbReference>
<reference evidence="20 21" key="1">
    <citation type="journal article" date="2016" name="Nat. Commun.">
        <title>Thousands of microbial genomes shed light on interconnected biogeochemical processes in an aquifer system.</title>
        <authorList>
            <person name="Anantharaman K."/>
            <person name="Brown C.T."/>
            <person name="Hug L.A."/>
            <person name="Sharon I."/>
            <person name="Castelle C.J."/>
            <person name="Probst A.J."/>
            <person name="Thomas B.C."/>
            <person name="Singh A."/>
            <person name="Wilkins M.J."/>
            <person name="Karaoz U."/>
            <person name="Brodie E.L."/>
            <person name="Williams K.H."/>
            <person name="Hubbard S.S."/>
            <person name="Banfield J.F."/>
        </authorList>
    </citation>
    <scope>NUCLEOTIDE SEQUENCE [LARGE SCALE GENOMIC DNA]</scope>
</reference>
<evidence type="ECO:0000313" key="21">
    <source>
        <dbReference type="Proteomes" id="UP000177279"/>
    </source>
</evidence>
<comment type="caution">
    <text evidence="20">The sequence shown here is derived from an EMBL/GenBank/DDBJ whole genome shotgun (WGS) entry which is preliminary data.</text>
</comment>
<evidence type="ECO:0000256" key="10">
    <source>
        <dbReference type="ARBA" id="ARBA00022960"/>
    </source>
</evidence>
<comment type="subcellular location">
    <subcellularLocation>
        <location evidence="1">Cell membrane</location>
    </subcellularLocation>
</comment>
<dbReference type="GO" id="GO:0030288">
    <property type="term" value="C:outer membrane-bounded periplasmic space"/>
    <property type="evidence" value="ECO:0007669"/>
    <property type="project" value="TreeGrafter"/>
</dbReference>
<dbReference type="InterPro" id="IPR036950">
    <property type="entry name" value="PBP_transglycosylase"/>
</dbReference>
<evidence type="ECO:0000313" key="20">
    <source>
        <dbReference type="EMBL" id="OHA96340.1"/>
    </source>
</evidence>
<evidence type="ECO:0000259" key="19">
    <source>
        <dbReference type="Pfam" id="PF00912"/>
    </source>
</evidence>
<dbReference type="GO" id="GO:0009002">
    <property type="term" value="F:serine-type D-Ala-D-Ala carboxypeptidase activity"/>
    <property type="evidence" value="ECO:0007669"/>
    <property type="project" value="UniProtKB-EC"/>
</dbReference>
<keyword evidence="17" id="KW-1133">Transmembrane helix</keyword>